<accession>A0A371X235</accession>
<dbReference type="Proteomes" id="UP000262379">
    <property type="component" value="Unassembled WGS sequence"/>
</dbReference>
<reference evidence="2" key="1">
    <citation type="submission" date="2018-08" db="EMBL/GenBank/DDBJ databases">
        <authorList>
            <person name="Im W.T."/>
        </authorList>
    </citation>
    <scope>NUCLEOTIDE SEQUENCE [LARGE SCALE GENOMIC DNA]</scope>
    <source>
        <strain evidence="2">LA-28</strain>
    </source>
</reference>
<protein>
    <submittedName>
        <fullName evidence="1">Uncharacterized protein</fullName>
    </submittedName>
</protein>
<name>A0A371X235_9HYPH</name>
<sequence length="207" mass="23309">MFKNCRVVGCGRPARAATGDGLDTRLCRSHAEHNARHGSPYRGSYTAKELAPHRRRAEQWIADNIEDIWVKNALERIATLYTTAGPYEEAYRLRGKSPQERSKIAWARLRKAKIDPRMVLQARLAIELITICDPTAEKKAEFKVVQAAKLVHRMASGTHKRWGEGASAKELHAYPRSRGNVLRHIGYQLEAATELVVANCKLLSVDK</sequence>
<evidence type="ECO:0000313" key="1">
    <source>
        <dbReference type="EMBL" id="RFC63288.1"/>
    </source>
</evidence>
<proteinExistence type="predicted"/>
<dbReference type="AlphaFoldDB" id="A0A371X235"/>
<gene>
    <name evidence="1" type="ORF">DY251_20785</name>
</gene>
<dbReference type="EMBL" id="QURN01000027">
    <property type="protein sequence ID" value="RFC63288.1"/>
    <property type="molecule type" value="Genomic_DNA"/>
</dbReference>
<keyword evidence="2" id="KW-1185">Reference proteome</keyword>
<evidence type="ECO:0000313" key="2">
    <source>
        <dbReference type="Proteomes" id="UP000262379"/>
    </source>
</evidence>
<organism evidence="1 2">
    <name type="scientific">Mesorhizobium denitrificans</name>
    <dbReference type="NCBI Taxonomy" id="2294114"/>
    <lineage>
        <taxon>Bacteria</taxon>
        <taxon>Pseudomonadati</taxon>
        <taxon>Pseudomonadota</taxon>
        <taxon>Alphaproteobacteria</taxon>
        <taxon>Hyphomicrobiales</taxon>
        <taxon>Phyllobacteriaceae</taxon>
        <taxon>Mesorhizobium</taxon>
    </lineage>
</organism>
<dbReference type="RefSeq" id="WP_116625825.1">
    <property type="nucleotide sequence ID" value="NZ_QURN01000027.1"/>
</dbReference>
<comment type="caution">
    <text evidence="1">The sequence shown here is derived from an EMBL/GenBank/DDBJ whole genome shotgun (WGS) entry which is preliminary data.</text>
</comment>